<keyword evidence="1" id="KW-0472">Membrane</keyword>
<evidence type="ECO:0000313" key="3">
    <source>
        <dbReference type="EMBL" id="MBB3011043.1"/>
    </source>
</evidence>
<feature type="transmembrane region" description="Helical" evidence="1">
    <location>
        <begin position="14"/>
        <end position="34"/>
    </location>
</feature>
<name>A0A7W4VG80_9BURK</name>
<reference evidence="3 4" key="1">
    <citation type="submission" date="2020-08" db="EMBL/GenBank/DDBJ databases">
        <title>Genomic Encyclopedia of Type Strains, Phase IV (KMG-V): Genome sequencing to study the core and pangenomes of soil and plant-associated prokaryotes.</title>
        <authorList>
            <person name="Whitman W."/>
        </authorList>
    </citation>
    <scope>NUCLEOTIDE SEQUENCE [LARGE SCALE GENOMIC DNA]</scope>
    <source>
        <strain evidence="3 4">SLV-2362</strain>
    </source>
</reference>
<keyword evidence="4" id="KW-1185">Reference proteome</keyword>
<dbReference type="AlphaFoldDB" id="A0A7W4VG80"/>
<proteinExistence type="predicted"/>
<dbReference type="Pfam" id="PF13906">
    <property type="entry name" value="AA_permease_C"/>
    <property type="match status" value="1"/>
</dbReference>
<feature type="domain" description="Cationic amino acid transporter C-terminal" evidence="2">
    <location>
        <begin position="2"/>
        <end position="38"/>
    </location>
</feature>
<accession>A0A7W4VG80</accession>
<organism evidence="3 4">
    <name type="scientific">Cupriavidus alkaliphilus</name>
    <dbReference type="NCBI Taxonomy" id="942866"/>
    <lineage>
        <taxon>Bacteria</taxon>
        <taxon>Pseudomonadati</taxon>
        <taxon>Pseudomonadota</taxon>
        <taxon>Betaproteobacteria</taxon>
        <taxon>Burkholderiales</taxon>
        <taxon>Burkholderiaceae</taxon>
        <taxon>Cupriavidus</taxon>
    </lineage>
</organism>
<feature type="non-terminal residue" evidence="3">
    <location>
        <position position="1"/>
    </location>
</feature>
<evidence type="ECO:0000259" key="2">
    <source>
        <dbReference type="Pfam" id="PF13906"/>
    </source>
</evidence>
<protein>
    <submittedName>
        <fullName evidence="3">APA family basic amino acid/polyamine antiporter</fullName>
    </submittedName>
</protein>
<dbReference type="InterPro" id="IPR029485">
    <property type="entry name" value="CAT_C"/>
</dbReference>
<comment type="caution">
    <text evidence="3">The sequence shown here is derived from an EMBL/GenBank/DDBJ whole genome shotgun (WGS) entry which is preliminary data.</text>
</comment>
<keyword evidence="1" id="KW-0812">Transmembrane</keyword>
<evidence type="ECO:0000256" key="1">
    <source>
        <dbReference type="SAM" id="Phobius"/>
    </source>
</evidence>
<sequence length="46" mass="5147">SIGFCLFLMAHLQALTWAAFLVWLALGLVIYFAYARRNAVLHNHGG</sequence>
<gene>
    <name evidence="3" type="ORF">FHX61_005728</name>
</gene>
<dbReference type="Proteomes" id="UP000578036">
    <property type="component" value="Unassembled WGS sequence"/>
</dbReference>
<dbReference type="RefSeq" id="WP_133250528.1">
    <property type="nucleotide sequence ID" value="NZ_FMAD01000002.1"/>
</dbReference>
<keyword evidence="1" id="KW-1133">Transmembrane helix</keyword>
<evidence type="ECO:0000313" key="4">
    <source>
        <dbReference type="Proteomes" id="UP000578036"/>
    </source>
</evidence>
<dbReference type="EMBL" id="JACHWF010000011">
    <property type="protein sequence ID" value="MBB3011043.1"/>
    <property type="molecule type" value="Genomic_DNA"/>
</dbReference>